<dbReference type="STRING" id="1686286.GCA_900092335_01604"/>
<proteinExistence type="predicted"/>
<feature type="region of interest" description="Disordered" evidence="1">
    <location>
        <begin position="25"/>
        <end position="46"/>
    </location>
</feature>
<comment type="caution">
    <text evidence="3">The sequence shown here is derived from an EMBL/GenBank/DDBJ whole genome shotgun (WGS) entry which is preliminary data.</text>
</comment>
<feature type="signal peptide" evidence="2">
    <location>
        <begin position="1"/>
        <end position="21"/>
    </location>
</feature>
<keyword evidence="2" id="KW-0732">Signal</keyword>
<evidence type="ECO:0000256" key="2">
    <source>
        <dbReference type="SAM" id="SignalP"/>
    </source>
</evidence>
<gene>
    <name evidence="3" type="ORF">EJK80_11150</name>
</gene>
<evidence type="ECO:0000313" key="3">
    <source>
        <dbReference type="EMBL" id="TQE42738.1"/>
    </source>
</evidence>
<dbReference type="Proteomes" id="UP000318080">
    <property type="component" value="Unassembled WGS sequence"/>
</dbReference>
<dbReference type="AlphaFoldDB" id="A0A540R4U0"/>
<protein>
    <submittedName>
        <fullName evidence="3">Cell wall-binding repeat-containing protein</fullName>
    </submittedName>
</protein>
<name>A0A540R4U0_9CORY</name>
<evidence type="ECO:0000313" key="4">
    <source>
        <dbReference type="Proteomes" id="UP000318080"/>
    </source>
</evidence>
<dbReference type="GeneID" id="79852820"/>
<accession>A0A540R4U0</accession>
<sequence length="474" mass="50159">MTTVRSLRTFSAAVLAASALALGSCSSTPETQTSEEVAAPSTPTVDPDASSFFDAAEEAVVTDKDQALTGAQTAVEKGIPMFFDGPDTAAKLEKLGVTKVYTAGNVGTYENAETLEQGASASEHFGDMQTVAGMTPPEPRDLTALVTAKTGLADIATARAAGATVMPLAVGDPRVTKASMDAVSKGNVVALGPGFGTQENFDRRVELAANGELPGGGGLVFPGRRMVALYGHPSGPALGVMGEQDPAGSVAKVKELAAQYQEFTDYPVIPAFEVIATVASGGPGPDGNYSNESDPAELEPYVDAIVDAGGYAILDLQPGRASLLEQAQRYEDLLSGPNVGLALDPEWKIGPDELPMENVGHVEAAEVNEVADWLAGLVSEKKLPQKALVLHQFQQQMIRDRETIKTDHPELAFVLHADGHGPTGVKMETWNVMREGLSSDYFMAWKNFIDEDEPMLTPEGTFSVEPRPWFVSYQ</sequence>
<feature type="chain" id="PRO_5039288558" evidence="2">
    <location>
        <begin position="22"/>
        <end position="474"/>
    </location>
</feature>
<keyword evidence="4" id="KW-1185">Reference proteome</keyword>
<dbReference type="PROSITE" id="PS51257">
    <property type="entry name" value="PROKAR_LIPOPROTEIN"/>
    <property type="match status" value="1"/>
</dbReference>
<organism evidence="3 4">
    <name type="scientific">Corynebacterium phoceense</name>
    <dbReference type="NCBI Taxonomy" id="1686286"/>
    <lineage>
        <taxon>Bacteria</taxon>
        <taxon>Bacillati</taxon>
        <taxon>Actinomycetota</taxon>
        <taxon>Actinomycetes</taxon>
        <taxon>Mycobacteriales</taxon>
        <taxon>Corynebacteriaceae</taxon>
        <taxon>Corynebacterium</taxon>
    </lineage>
</organism>
<dbReference type="EMBL" id="VHIR01000019">
    <property type="protein sequence ID" value="TQE42738.1"/>
    <property type="molecule type" value="Genomic_DNA"/>
</dbReference>
<evidence type="ECO:0000256" key="1">
    <source>
        <dbReference type="SAM" id="MobiDB-lite"/>
    </source>
</evidence>
<dbReference type="RefSeq" id="WP_068801705.1">
    <property type="nucleotide sequence ID" value="NZ_LT596208.1"/>
</dbReference>
<reference evidence="3 4" key="1">
    <citation type="submission" date="2019-06" db="EMBL/GenBank/DDBJ databases">
        <title>Draft genome of C. phoceense Strain 272.</title>
        <authorList>
            <person name="Pacheco L.G.C."/>
            <person name="Barberis C.M."/>
            <person name="Almuzara M.N."/>
            <person name="Traglia G.M."/>
            <person name="Santos C.S."/>
            <person name="Rocha D.J.P.G."/>
            <person name="Aguiar E.R.G.R."/>
            <person name="Vay C.A."/>
        </authorList>
    </citation>
    <scope>NUCLEOTIDE SEQUENCE [LARGE SCALE GENOMIC DNA]</scope>
    <source>
        <strain evidence="3 4">272</strain>
    </source>
</reference>